<dbReference type="CDD" id="cd21693">
    <property type="entry name" value="GINS_B_Psf3"/>
    <property type="match status" value="1"/>
</dbReference>
<dbReference type="InterPro" id="IPR036224">
    <property type="entry name" value="GINS_bundle-like_dom_sf"/>
</dbReference>
<dbReference type="Proteomes" id="UP001281761">
    <property type="component" value="Unassembled WGS sequence"/>
</dbReference>
<dbReference type="SUPFAM" id="SSF160059">
    <property type="entry name" value="PriA/YqbF domain"/>
    <property type="match status" value="1"/>
</dbReference>
<evidence type="ECO:0000256" key="3">
    <source>
        <dbReference type="ARBA" id="ARBA00022705"/>
    </source>
</evidence>
<dbReference type="Gene3D" id="1.20.58.2050">
    <property type="match status" value="1"/>
</dbReference>
<dbReference type="InterPro" id="IPR038437">
    <property type="entry name" value="GINS_Psf3_sf"/>
</dbReference>
<evidence type="ECO:0000259" key="5">
    <source>
        <dbReference type="Pfam" id="PF05916"/>
    </source>
</evidence>
<evidence type="ECO:0000313" key="8">
    <source>
        <dbReference type="Proteomes" id="UP001281761"/>
    </source>
</evidence>
<keyword evidence="8" id="KW-1185">Reference proteome</keyword>
<evidence type="ECO:0000256" key="1">
    <source>
        <dbReference type="ARBA" id="ARBA00004123"/>
    </source>
</evidence>
<dbReference type="PANTHER" id="PTHR22768:SF0">
    <property type="entry name" value="DNA REPLICATION COMPLEX GINS PROTEIN PSF3"/>
    <property type="match status" value="1"/>
</dbReference>
<dbReference type="SUPFAM" id="SSF158573">
    <property type="entry name" value="GINS helical bundle-like"/>
    <property type="match status" value="1"/>
</dbReference>
<protein>
    <submittedName>
        <fullName evidence="7">GINS complex subunit 3</fullName>
    </submittedName>
</protein>
<proteinExistence type="inferred from homology"/>
<keyword evidence="3" id="KW-0235">DNA replication</keyword>
<reference evidence="7 8" key="1">
    <citation type="journal article" date="2022" name="bioRxiv">
        <title>Genomics of Preaxostyla Flagellates Illuminates Evolutionary Transitions and the Path Towards Mitochondrial Loss.</title>
        <authorList>
            <person name="Novak L.V.F."/>
            <person name="Treitli S.C."/>
            <person name="Pyrih J."/>
            <person name="Halakuc P."/>
            <person name="Pipaliya S.V."/>
            <person name="Vacek V."/>
            <person name="Brzon O."/>
            <person name="Soukal P."/>
            <person name="Eme L."/>
            <person name="Dacks J.B."/>
            <person name="Karnkowska A."/>
            <person name="Elias M."/>
            <person name="Hampl V."/>
        </authorList>
    </citation>
    <scope>NUCLEOTIDE SEQUENCE [LARGE SCALE GENOMIC DNA]</scope>
    <source>
        <strain evidence="7">NAU3</strain>
        <tissue evidence="7">Gut</tissue>
    </source>
</reference>
<dbReference type="PANTHER" id="PTHR22768">
    <property type="entry name" value="DNA REPLICATION COMPLEX GINS PROTEIN PSF3"/>
    <property type="match status" value="1"/>
</dbReference>
<sequence>MLTQDFYSIDQFLVSQQTVPFKFFQPAESVGYLNPGGTDTTINQGDIVNIPIWLARSLVNNHFGQILTPQCLETSNKNMLISDPTACSLSEVPNIYEYGIQLASIGSGMEDHRAFLTQIWGPRFQEILTKSHTYNRELDRSQISRLSELEKKIFAGSTDAIQQLEDWHAGGTEQLKASKLAQT</sequence>
<keyword evidence="4" id="KW-0539">Nucleus</keyword>
<comment type="caution">
    <text evidence="7">The sequence shown here is derived from an EMBL/GenBank/DDBJ whole genome shotgun (WGS) entry which is preliminary data.</text>
</comment>
<comment type="similarity">
    <text evidence="2">Belongs to the GINS3/PSF3 family.</text>
</comment>
<feature type="domain" description="DNA replication complex GINS protein PSF3 N-terminal" evidence="6">
    <location>
        <begin position="7"/>
        <end position="59"/>
    </location>
</feature>
<dbReference type="EMBL" id="JARBJD010000010">
    <property type="protein sequence ID" value="KAK2962687.1"/>
    <property type="molecule type" value="Genomic_DNA"/>
</dbReference>
<evidence type="ECO:0000256" key="4">
    <source>
        <dbReference type="ARBA" id="ARBA00023242"/>
    </source>
</evidence>
<evidence type="ECO:0000256" key="2">
    <source>
        <dbReference type="ARBA" id="ARBA00006343"/>
    </source>
</evidence>
<dbReference type="Pfam" id="PF22466">
    <property type="entry name" value="PSF3_N"/>
    <property type="match status" value="1"/>
</dbReference>
<dbReference type="InterPro" id="IPR021151">
    <property type="entry name" value="GINS_A"/>
</dbReference>
<name>A0ABQ9YFX6_9EUKA</name>
<dbReference type="Pfam" id="PF05916">
    <property type="entry name" value="Sld5"/>
    <property type="match status" value="1"/>
</dbReference>
<evidence type="ECO:0000259" key="6">
    <source>
        <dbReference type="Pfam" id="PF22466"/>
    </source>
</evidence>
<evidence type="ECO:0000313" key="7">
    <source>
        <dbReference type="EMBL" id="KAK2962687.1"/>
    </source>
</evidence>
<accession>A0ABQ9YFX6</accession>
<dbReference type="InterPro" id="IPR055221">
    <property type="entry name" value="PSF3_N"/>
</dbReference>
<organism evidence="7 8">
    <name type="scientific">Blattamonas nauphoetae</name>
    <dbReference type="NCBI Taxonomy" id="2049346"/>
    <lineage>
        <taxon>Eukaryota</taxon>
        <taxon>Metamonada</taxon>
        <taxon>Preaxostyla</taxon>
        <taxon>Oxymonadida</taxon>
        <taxon>Blattamonas</taxon>
    </lineage>
</organism>
<dbReference type="InterPro" id="IPR010492">
    <property type="entry name" value="GINS_Psf3"/>
</dbReference>
<feature type="domain" description="GINS subunit" evidence="5">
    <location>
        <begin position="72"/>
        <end position="167"/>
    </location>
</feature>
<comment type="subcellular location">
    <subcellularLocation>
        <location evidence="1">Nucleus</location>
    </subcellularLocation>
</comment>
<gene>
    <name evidence="7" type="ORF">BLNAU_2520</name>
</gene>
<dbReference type="CDD" id="cd11713">
    <property type="entry name" value="GINS_A_psf3"/>
    <property type="match status" value="1"/>
</dbReference>